<dbReference type="GO" id="GO:0005813">
    <property type="term" value="C:centrosome"/>
    <property type="evidence" value="ECO:0007669"/>
    <property type="project" value="UniProtKB-SubCell"/>
</dbReference>
<dbReference type="Proteomes" id="UP000494165">
    <property type="component" value="Unassembled WGS sequence"/>
</dbReference>
<keyword evidence="10" id="KW-1185">Reference proteome</keyword>
<feature type="coiled-coil region" evidence="6">
    <location>
        <begin position="879"/>
        <end position="906"/>
    </location>
</feature>
<dbReference type="InterPro" id="IPR028745">
    <property type="entry name" value="AKAP9/Pericentrin"/>
</dbReference>
<evidence type="ECO:0000256" key="6">
    <source>
        <dbReference type="SAM" id="Coils"/>
    </source>
</evidence>
<feature type="coiled-coil region" evidence="6">
    <location>
        <begin position="1333"/>
        <end position="1360"/>
    </location>
</feature>
<feature type="coiled-coil region" evidence="6">
    <location>
        <begin position="1479"/>
        <end position="1506"/>
    </location>
</feature>
<dbReference type="OrthoDB" id="8197950at2759"/>
<dbReference type="GO" id="GO:0007165">
    <property type="term" value="P:signal transduction"/>
    <property type="evidence" value="ECO:0007669"/>
    <property type="project" value="InterPro"/>
</dbReference>
<feature type="coiled-coil region" evidence="6">
    <location>
        <begin position="2321"/>
        <end position="2438"/>
    </location>
</feature>
<feature type="coiled-coil region" evidence="6">
    <location>
        <begin position="80"/>
        <end position="107"/>
    </location>
</feature>
<feature type="coiled-coil region" evidence="6">
    <location>
        <begin position="1603"/>
        <end position="1701"/>
    </location>
</feature>
<dbReference type="GO" id="GO:0060090">
    <property type="term" value="F:molecular adaptor activity"/>
    <property type="evidence" value="ECO:0007669"/>
    <property type="project" value="InterPro"/>
</dbReference>
<accession>A0A8S1DW72</accession>
<feature type="coiled-coil region" evidence="6">
    <location>
        <begin position="267"/>
        <end position="320"/>
    </location>
</feature>
<keyword evidence="3" id="KW-0597">Phosphoprotein</keyword>
<feature type="region of interest" description="Disordered" evidence="7">
    <location>
        <begin position="223"/>
        <end position="245"/>
    </location>
</feature>
<dbReference type="Pfam" id="PF10495">
    <property type="entry name" value="PACT_coil_coil"/>
    <property type="match status" value="1"/>
</dbReference>
<dbReference type="PANTHER" id="PTHR44981">
    <property type="entry name" value="PERICENTRIN-LIKE PROTEIN, ISOFORM F"/>
    <property type="match status" value="1"/>
</dbReference>
<feature type="domain" description="Pericentrin/AKAP-450 centrosomal targeting" evidence="8">
    <location>
        <begin position="3029"/>
        <end position="3097"/>
    </location>
</feature>
<feature type="coiled-coil region" evidence="6">
    <location>
        <begin position="709"/>
        <end position="795"/>
    </location>
</feature>
<feature type="compositionally biased region" description="Gly residues" evidence="7">
    <location>
        <begin position="235"/>
        <end position="245"/>
    </location>
</feature>
<dbReference type="InterPro" id="IPR019528">
    <property type="entry name" value="PACT_domain"/>
</dbReference>
<dbReference type="EMBL" id="CADEPI010000370">
    <property type="protein sequence ID" value="CAB3384746.1"/>
    <property type="molecule type" value="Genomic_DNA"/>
</dbReference>
<reference evidence="9 10" key="1">
    <citation type="submission" date="2020-04" db="EMBL/GenBank/DDBJ databases">
        <authorList>
            <person name="Alioto T."/>
            <person name="Alioto T."/>
            <person name="Gomez Garrido J."/>
        </authorList>
    </citation>
    <scope>NUCLEOTIDE SEQUENCE [LARGE SCALE GENOMIC DNA]</scope>
</reference>
<feature type="coiled-coil region" evidence="6">
    <location>
        <begin position="569"/>
        <end position="620"/>
    </location>
</feature>
<evidence type="ECO:0000256" key="4">
    <source>
        <dbReference type="ARBA" id="ARBA00023054"/>
    </source>
</evidence>
<evidence type="ECO:0000256" key="1">
    <source>
        <dbReference type="ARBA" id="ARBA00004300"/>
    </source>
</evidence>
<dbReference type="GO" id="GO:0005737">
    <property type="term" value="C:cytoplasm"/>
    <property type="evidence" value="ECO:0007669"/>
    <property type="project" value="UniProtKB-ARBA"/>
</dbReference>
<keyword evidence="2" id="KW-0963">Cytoplasm</keyword>
<evidence type="ECO:0000256" key="5">
    <source>
        <dbReference type="ARBA" id="ARBA00023212"/>
    </source>
</evidence>
<keyword evidence="4 6" id="KW-0175">Coiled coil</keyword>
<feature type="coiled-coil region" evidence="6">
    <location>
        <begin position="149"/>
        <end position="214"/>
    </location>
</feature>
<evidence type="ECO:0000256" key="2">
    <source>
        <dbReference type="ARBA" id="ARBA00022490"/>
    </source>
</evidence>
<feature type="region of interest" description="Disordered" evidence="7">
    <location>
        <begin position="1435"/>
        <end position="1462"/>
    </location>
</feature>
<feature type="coiled-coil region" evidence="6">
    <location>
        <begin position="2527"/>
        <end position="2575"/>
    </location>
</feature>
<evidence type="ECO:0000256" key="7">
    <source>
        <dbReference type="SAM" id="MobiDB-lite"/>
    </source>
</evidence>
<feature type="coiled-coil region" evidence="6">
    <location>
        <begin position="2904"/>
        <end position="2942"/>
    </location>
</feature>
<evidence type="ECO:0000256" key="3">
    <source>
        <dbReference type="ARBA" id="ARBA00022553"/>
    </source>
</evidence>
<feature type="coiled-coil region" evidence="6">
    <location>
        <begin position="1983"/>
        <end position="2213"/>
    </location>
</feature>
<evidence type="ECO:0000259" key="8">
    <source>
        <dbReference type="Pfam" id="PF10495"/>
    </source>
</evidence>
<comment type="caution">
    <text evidence="9">The sequence shown here is derived from an EMBL/GenBank/DDBJ whole genome shotgun (WGS) entry which is preliminary data.</text>
</comment>
<feature type="compositionally biased region" description="Basic and acidic residues" evidence="7">
    <location>
        <begin position="223"/>
        <end position="232"/>
    </location>
</feature>
<proteinExistence type="predicted"/>
<feature type="coiled-coil region" evidence="6">
    <location>
        <begin position="1019"/>
        <end position="1067"/>
    </location>
</feature>
<comment type="subcellular location">
    <subcellularLocation>
        <location evidence="1">Cytoplasm</location>
        <location evidence="1">Cytoskeleton</location>
        <location evidence="1">Microtubule organizing center</location>
        <location evidence="1">Centrosome</location>
    </subcellularLocation>
</comment>
<feature type="coiled-coil region" evidence="6">
    <location>
        <begin position="374"/>
        <end position="522"/>
    </location>
</feature>
<dbReference type="PANTHER" id="PTHR44981:SF2">
    <property type="entry name" value="PERICENTRIN-LIKE PROTEIN, ISOFORM F"/>
    <property type="match status" value="1"/>
</dbReference>
<keyword evidence="5" id="KW-0206">Cytoskeleton</keyword>
<name>A0A8S1DW72_9INSE</name>
<evidence type="ECO:0000313" key="10">
    <source>
        <dbReference type="Proteomes" id="UP000494165"/>
    </source>
</evidence>
<gene>
    <name evidence="9" type="ORF">CLODIP_2_CD09682</name>
</gene>
<feature type="coiled-coil region" evidence="6">
    <location>
        <begin position="18"/>
        <end position="45"/>
    </location>
</feature>
<evidence type="ECO:0000313" key="9">
    <source>
        <dbReference type="EMBL" id="CAB3384746.1"/>
    </source>
</evidence>
<protein>
    <recommendedName>
        <fullName evidence="8">Pericentrin/AKAP-450 centrosomal targeting domain-containing protein</fullName>
    </recommendedName>
</protein>
<feature type="coiled-coil region" evidence="6">
    <location>
        <begin position="2729"/>
        <end position="2770"/>
    </location>
</feature>
<organism evidence="9 10">
    <name type="scientific">Cloeon dipterum</name>
    <dbReference type="NCBI Taxonomy" id="197152"/>
    <lineage>
        <taxon>Eukaryota</taxon>
        <taxon>Metazoa</taxon>
        <taxon>Ecdysozoa</taxon>
        <taxon>Arthropoda</taxon>
        <taxon>Hexapoda</taxon>
        <taxon>Insecta</taxon>
        <taxon>Pterygota</taxon>
        <taxon>Palaeoptera</taxon>
        <taxon>Ephemeroptera</taxon>
        <taxon>Pisciforma</taxon>
        <taxon>Baetidae</taxon>
        <taxon>Cloeon</taxon>
    </lineage>
</organism>
<sequence length="3149" mass="359038">MLREPRAGKEPIGGLSKVQELEQGIQVLSQRCEELSMEKEELIAENEINLAKCKEESESRFGEQLRNINHQWKLNQEQTEMEHKEVLTKLQAELESIKSEFDDSSLKEQIQGLLEDRQSYENVVLTLRTQLQQNYLEKGQLDALASEKNKCQMQELEDLRKMVAQSIQEAADLRSDQAILREENAMLYEKIELMEDTEHALRHVQARARALEAECGRLITREAPDMQREPRAGKGPLGGLSKGGTRGDGDVACLQSLDSARSSVDSADESLIRANEYELIMNEMERRFVEGQKDTDEDIISKLENEKSDLQRQLRETNAELMVEAASRAELDSTVVDLGRQVAMLQEQLHNATGLLESAAGPDAVALMTAQNGRLQAENTADNLNKALAAAQAEAANLRAQIGLQSSRQVQELKQGIQVLSQRCEELSKEKEELIAENKRNLAKCKEDSESRFGEQLRNINHQWKLSQERAEKEHKELLTKLEAELESIKSEFDNSSLKEQIQGLLEDRQSLENVVASLRTQLQQNHLDKGQLDALASEKDKSQLQELVDLRKLVAQSSQETAELRSNQAILREENAKLYEKIEIMEDAEEALRHVQARARALEAECGRLHAEKEEAEAEAELLYSRWRTTEQEALRFKRLYSRNSNLKDVIIEEEEEIAENVQFEVENEVDAAEKGVSRQKIRPEEVPTGQGALMGWVERCEALAGRLRTAEANASRLATQMDHQEARVRVLTEEKIALLQKNKELSDKVVTLQRTSASVARSKLLMNQYELKIGQLENERGHLQKALAQLETELTKARGSRVDNRDLESAAKQAIILEHSLKHAKQAQNLLQVKVSNLEELVTSLEAGLNAVGSKLEESSAELAAAWVTASGHQEAASSFSAQLAACQERAARLEQRMASALTADELTLALENGLRDLVEELVTEVGDLKVALKAERLKSSRRPEVLQERINSAVLLEKLGQQKEQLQLAKEENSCTSGDWIVRLEQQLCEMIEELECRKNSNTDSTTRQEVEVDAGGKLEAEVRDLQARLAQAQLQCQGLLKEKNALENELLTLEASLQQKELLMEEHRKLLQLQVSEKDLEVKKVHAEATVKEIELLLCRSRMSEGMDSVSDGCGRLHEVKAALDEVHETAVAQMREQLANHEPVNISQLQMKHLQQLEDLKKRIDVQEVHLRENFAQQILQEVESVLKNLEGAFDEKCLNKVQSCVRKDVEAEMQKLNTSFERQVLSLQEKHNQEIEVFKAESQSKFACLKEKLDAKANNEKVENILKQDKERHNESLLKGLERSVCSQLDACFQEICEKWGEKCSKAALEGGQEVAAEVKAASLQLSNKYHQEMENLRKALKEANSKIQEQIKLEWEKSCEVTDLQQIKDLLADLRSSGLTVSTLLDLKSALEEKHKQEMDELRSYFEQRCEKYTEDVISQRSQSRKISISSDEFQSGDFDQDKTKDCESFSEPPSLTRPDVRLLEAVEAEWRDKFSRQEEKYEQQIKQLAKDMQDAHQLEISQLLDATDQSERLRSEMLPRINTFNITREPVIEESVDEVPVWSKQIEQEVERRVAEETQKISTQIDEEIAAIKKASIQEQLALEEKHKNTVIECIEQREKLIKDLEEKFQASLVELQGKHEKQISKLKVKHEKELGELEEELNKTHKENLELVLKEMNAKFAENLEGLEKLLAQAHQKEVLKLQQSIEQQEESFVALLEDQAKRGAVSELEFERRLQQERLDTVSALSQHLQAMLAGEQEVTEWPAEMEQLRQYLVTDAQSQVDKLKKQHQREMEVLRQQLIEGGEAPLREQFLQQKQVLNRENELLRHLVSELVRYLGQLDEQLASFVDTHALGSDTESNASEEERRLRLAPDLSALSEALDLSQLDADQIRADLDACLLRLRREVADIIGVSEASLVGTKQLDELKQLLAASEAKVANLEARLDGRARDTISEGFGDDGAPLGLEARLSRIEQLLEMVKAALQDEPHPSGPLLEQLVAEGQRLADEARREKDDLHMQIECADKQVRANRVFMDEQAAEREQERDEFARQLQQLKDALKDKDKDKHEIVRLAKEVEFLEGLGRENTVQLQKAQATAADAAAQFKAANDKVQVLREVVKTLEGQLEDKSKREAELKLQLSDLQTAFNQESRVLSEQLDALKNDHSSIDLLDQIGTLEEQLNDYKRKLEEKVSQETPAQAEMNLQLKTLEMTLDKRTKELERVHKRTEFSDIAEGVTSPESTDRVRSPLTSLRRLQDKLQNHTRAEDAAFAHITKLEIELASARRAEEGLQIERCELQKRVEDQLQQITSLQARLDQQRFQQSSLEQLQSSNVRQVQLRSAEQLENLKEKLAAKETEVKEVKSQLEKTKRVLSEQEALAVQREREFAEENQKLREMLEVTEEETARRATSSPGKFSNHLMNSLVAEKNAEIEELSLQVQVLRERLDSVHHTLETSDSNKEQLLETVHELRMANRETRSHSTMIRSGDQEVLRATAYEVESFDSTFIESVRPPSSFACSPLQKSLSRNEVIVESPPVQPEGEQPEQNLAALQQELNEKKAELAAKQEENEQLKKELTSISTRFEEYAQKIQNELSTCLQAEAASEASLDISIASENLQKILARVQDGGVEVLSLSELAVLSKHTSGSVLETQSMATQTIRSSLTEATLLANLKRETAAAAQEAAQREKILEEQIVSLKMALEESGRRVTELEESYATEKQIATDARLALLKHGPDSFQYQSRIQMLNERVEFTERQLQQSKLDLDKERSRANALESALGSAETENLLTKADLEGETFRHNVTKRNFSTLQELINSKDKEFSNKKGQLEQEVNRLQSLLQQLNSSKEQSPKVKIEDNEEVLNFHGDNQAEVSQRFTRHHLRHLLAQLQEEREKNVQMHFKTLELQDMVSALKETEMRLLERHDRDKKDFDRHRAELEQRLSDARSSLIAEVAKLRQELATVTTRDHQCDHEATFDAERRSWSVERSRLLTEAQLLSHRAQDAEAALTQERANHILERMKAQYKTAKDTSSIVDHDRVEYLHEKCLHSESRCKSLKWQKRYLQLVITSFQATLDAVKARQPQALPQPALSPLSRFRAAALVVVSINRMQFIVKTHLRLYRSPDWNPVRQQFCLFPTESNTRPLNLATWQAGTKPPENNQFTKLTD</sequence>